<name>S7WXX1_9BACT</name>
<keyword evidence="1" id="KW-1133">Transmembrane helix</keyword>
<sequence length="73" mass="8562">MQTLVTLFIFTICYGLLFLSIFPVKPLQKINDFTHSAKKAMYKQYDLTWPYFFSFLGGYLMASVMVYLIQDSI</sequence>
<evidence type="ECO:0000313" key="2">
    <source>
        <dbReference type="EMBL" id="EPR71614.1"/>
    </source>
</evidence>
<dbReference type="AlphaFoldDB" id="S7WXX1"/>
<evidence type="ECO:0000256" key="1">
    <source>
        <dbReference type="SAM" id="Phobius"/>
    </source>
</evidence>
<organism evidence="2 3">
    <name type="scientific">Cyclobacterium qasimii M12-11B</name>
    <dbReference type="NCBI Taxonomy" id="641524"/>
    <lineage>
        <taxon>Bacteria</taxon>
        <taxon>Pseudomonadati</taxon>
        <taxon>Bacteroidota</taxon>
        <taxon>Cytophagia</taxon>
        <taxon>Cytophagales</taxon>
        <taxon>Cyclobacteriaceae</taxon>
        <taxon>Cyclobacterium</taxon>
    </lineage>
</organism>
<dbReference type="RefSeq" id="WP_020891067.1">
    <property type="nucleotide sequence ID" value="NZ_ATNM01000013.1"/>
</dbReference>
<evidence type="ECO:0000313" key="3">
    <source>
        <dbReference type="Proteomes" id="UP000014974"/>
    </source>
</evidence>
<feature type="transmembrane region" description="Helical" evidence="1">
    <location>
        <begin position="48"/>
        <end position="69"/>
    </location>
</feature>
<keyword evidence="1" id="KW-0812">Transmembrane</keyword>
<feature type="transmembrane region" description="Helical" evidence="1">
    <location>
        <begin position="6"/>
        <end position="27"/>
    </location>
</feature>
<comment type="caution">
    <text evidence="2">The sequence shown here is derived from an EMBL/GenBank/DDBJ whole genome shotgun (WGS) entry which is preliminary data.</text>
</comment>
<gene>
    <name evidence="2" type="ORF">ADICYQ_0282</name>
</gene>
<reference evidence="2 3" key="1">
    <citation type="journal article" date="2013" name="Genome Announc.">
        <title>Draft Genome Sequence of Cyclobacterium qasimii Strain M12-11BT, Isolated from Arctic Marine Sediment.</title>
        <authorList>
            <person name="Shivaji S."/>
            <person name="Ara S."/>
            <person name="Singh A."/>
            <person name="Kumar Pinnaka A."/>
        </authorList>
    </citation>
    <scope>NUCLEOTIDE SEQUENCE [LARGE SCALE GENOMIC DNA]</scope>
    <source>
        <strain evidence="2 3">M12-11B</strain>
    </source>
</reference>
<dbReference type="OrthoDB" id="840154at2"/>
<proteinExistence type="predicted"/>
<keyword evidence="1" id="KW-0472">Membrane</keyword>
<dbReference type="EMBL" id="ATNM01000013">
    <property type="protein sequence ID" value="EPR71614.1"/>
    <property type="molecule type" value="Genomic_DNA"/>
</dbReference>
<dbReference type="Proteomes" id="UP000014974">
    <property type="component" value="Unassembled WGS sequence"/>
</dbReference>
<protein>
    <submittedName>
        <fullName evidence="2">Uncharacterized protein</fullName>
    </submittedName>
</protein>
<accession>S7WXX1</accession>